<dbReference type="Proteomes" id="UP001157353">
    <property type="component" value="Unassembled WGS sequence"/>
</dbReference>
<organism evidence="3 4">
    <name type="scientific">Psychromonas marina</name>
    <dbReference type="NCBI Taxonomy" id="88364"/>
    <lineage>
        <taxon>Bacteria</taxon>
        <taxon>Pseudomonadati</taxon>
        <taxon>Pseudomonadota</taxon>
        <taxon>Gammaproteobacteria</taxon>
        <taxon>Alteromonadales</taxon>
        <taxon>Psychromonadaceae</taxon>
        <taxon>Psychromonas</taxon>
    </lineage>
</organism>
<feature type="transmembrane region" description="Helical" evidence="2">
    <location>
        <begin position="130"/>
        <end position="149"/>
    </location>
</feature>
<dbReference type="InterPro" id="IPR002528">
    <property type="entry name" value="MATE_fam"/>
</dbReference>
<feature type="transmembrane region" description="Helical" evidence="2">
    <location>
        <begin position="241"/>
        <end position="264"/>
    </location>
</feature>
<evidence type="ECO:0000313" key="4">
    <source>
        <dbReference type="Proteomes" id="UP001157353"/>
    </source>
</evidence>
<accession>A0ABQ6E1T5</accession>
<name>A0ABQ6E1T5_9GAMM</name>
<keyword evidence="2" id="KW-1133">Transmembrane helix</keyword>
<feature type="transmembrane region" description="Helical" evidence="2">
    <location>
        <begin position="93"/>
        <end position="110"/>
    </location>
</feature>
<gene>
    <name evidence="3" type="ORF">GCM10007916_22470</name>
</gene>
<keyword evidence="1" id="KW-0813">Transport</keyword>
<keyword evidence="4" id="KW-1185">Reference proteome</keyword>
<comment type="caution">
    <text evidence="3">The sequence shown here is derived from an EMBL/GenBank/DDBJ whole genome shotgun (WGS) entry which is preliminary data.</text>
</comment>
<dbReference type="PANTHER" id="PTHR43298">
    <property type="entry name" value="MULTIDRUG RESISTANCE PROTEIN NORM-RELATED"/>
    <property type="match status" value="1"/>
</dbReference>
<dbReference type="Pfam" id="PF01554">
    <property type="entry name" value="MatE"/>
    <property type="match status" value="2"/>
</dbReference>
<evidence type="ECO:0000256" key="1">
    <source>
        <dbReference type="ARBA" id="ARBA00022448"/>
    </source>
</evidence>
<dbReference type="RefSeq" id="WP_284204303.1">
    <property type="nucleotide sequence ID" value="NZ_BSPQ01000010.1"/>
</dbReference>
<dbReference type="EMBL" id="BSPQ01000010">
    <property type="protein sequence ID" value="GLS91178.1"/>
    <property type="molecule type" value="Genomic_DNA"/>
</dbReference>
<reference evidence="4" key="1">
    <citation type="journal article" date="2019" name="Int. J. Syst. Evol. Microbiol.">
        <title>The Global Catalogue of Microorganisms (GCM) 10K type strain sequencing project: providing services to taxonomists for standard genome sequencing and annotation.</title>
        <authorList>
            <consortium name="The Broad Institute Genomics Platform"/>
            <consortium name="The Broad Institute Genome Sequencing Center for Infectious Disease"/>
            <person name="Wu L."/>
            <person name="Ma J."/>
        </authorList>
    </citation>
    <scope>NUCLEOTIDE SEQUENCE [LARGE SCALE GENOMIC DNA]</scope>
    <source>
        <strain evidence="4">NBRC 103166</strain>
    </source>
</reference>
<feature type="transmembrane region" description="Helical" evidence="2">
    <location>
        <begin position="12"/>
        <end position="31"/>
    </location>
</feature>
<dbReference type="PANTHER" id="PTHR43298:SF2">
    <property type="entry name" value="FMN_FAD EXPORTER YEEO-RELATED"/>
    <property type="match status" value="1"/>
</dbReference>
<sequence length="447" mass="49103">MTATAPTTKKVFGLAWPIAMNAILLQLILVIDTVLITPLGEESLAAMGVSASIAGIILGLLFAFSNGTQLVIAQAFGAKNNGLVSRGFRSGRFINATITIIGIVLIFTVGKQLIELITDSDEIAAMAYDYLRVFSFVTIGVAISQNITVYFNATGNSRIPFYANIIEIPVNVLVSFIFIYGYLGMPELGLTGAALGSTIAVLCRTLFLIVFYSKQQQNVVEDGASKEAKLTKEDVLYHLKYATPIAGTFVSAVLVGSICMMIYAKLGVYQFAALTLIAPWVKVCGQLSTSWAQATSILVGQLLGNKSWGLVDGFVKTTWRISFFIGIAIAFAYVCMFYLFRLIYPELQQETVDTLWQFVPILFVVAFIRTSNTFCGNVLRAGGDAKHVFKIHAYTQWFVILPLSVLFVLYWELSAVWVFALSLLEETIKSIPFHIRMLGGKWKKSLV</sequence>
<feature type="transmembrane region" description="Helical" evidence="2">
    <location>
        <begin position="355"/>
        <end position="379"/>
    </location>
</feature>
<evidence type="ECO:0000313" key="3">
    <source>
        <dbReference type="EMBL" id="GLS91178.1"/>
    </source>
</evidence>
<feature type="transmembrane region" description="Helical" evidence="2">
    <location>
        <begin position="161"/>
        <end position="183"/>
    </location>
</feature>
<feature type="transmembrane region" description="Helical" evidence="2">
    <location>
        <begin position="399"/>
        <end position="424"/>
    </location>
</feature>
<keyword evidence="2" id="KW-0812">Transmembrane</keyword>
<dbReference type="InterPro" id="IPR050222">
    <property type="entry name" value="MATE_MdtK"/>
</dbReference>
<dbReference type="NCBIfam" id="TIGR00797">
    <property type="entry name" value="matE"/>
    <property type="match status" value="1"/>
</dbReference>
<feature type="transmembrane region" description="Helical" evidence="2">
    <location>
        <begin position="189"/>
        <end position="212"/>
    </location>
</feature>
<proteinExistence type="predicted"/>
<protein>
    <submittedName>
        <fullName evidence="3">MATE family efflux transporter</fullName>
    </submittedName>
</protein>
<feature type="transmembrane region" description="Helical" evidence="2">
    <location>
        <begin position="43"/>
        <end position="64"/>
    </location>
</feature>
<evidence type="ECO:0000256" key="2">
    <source>
        <dbReference type="SAM" id="Phobius"/>
    </source>
</evidence>
<feature type="transmembrane region" description="Helical" evidence="2">
    <location>
        <begin position="321"/>
        <end position="343"/>
    </location>
</feature>
<keyword evidence="2" id="KW-0472">Membrane</keyword>